<dbReference type="Proteomes" id="UP000653454">
    <property type="component" value="Unassembled WGS sequence"/>
</dbReference>
<organism evidence="7 8">
    <name type="scientific">Plutella xylostella</name>
    <name type="common">Diamondback moth</name>
    <name type="synonym">Plutella maculipennis</name>
    <dbReference type="NCBI Taxonomy" id="51655"/>
    <lineage>
        <taxon>Eukaryota</taxon>
        <taxon>Metazoa</taxon>
        <taxon>Ecdysozoa</taxon>
        <taxon>Arthropoda</taxon>
        <taxon>Hexapoda</taxon>
        <taxon>Insecta</taxon>
        <taxon>Pterygota</taxon>
        <taxon>Neoptera</taxon>
        <taxon>Endopterygota</taxon>
        <taxon>Lepidoptera</taxon>
        <taxon>Glossata</taxon>
        <taxon>Ditrysia</taxon>
        <taxon>Yponomeutoidea</taxon>
        <taxon>Plutellidae</taxon>
        <taxon>Plutella</taxon>
    </lineage>
</organism>
<evidence type="ECO:0000313" key="7">
    <source>
        <dbReference type="EMBL" id="CAG9107606.1"/>
    </source>
</evidence>
<accession>A0A8S4DTK3</accession>
<dbReference type="PANTHER" id="PTHR13227:SF0">
    <property type="entry name" value="EUKARYOTIC TRANSLATION INITIATION FACTOR 2A"/>
    <property type="match status" value="1"/>
</dbReference>
<evidence type="ECO:0000313" key="8">
    <source>
        <dbReference type="Proteomes" id="UP000653454"/>
    </source>
</evidence>
<evidence type="ECO:0000256" key="1">
    <source>
        <dbReference type="ARBA" id="ARBA00003993"/>
    </source>
</evidence>
<dbReference type="EMBL" id="CAJHNJ030000010">
    <property type="protein sequence ID" value="CAG9107606.1"/>
    <property type="molecule type" value="Genomic_DNA"/>
</dbReference>
<keyword evidence="2" id="KW-0396">Initiation factor</keyword>
<keyword evidence="8" id="KW-1185">Reference proteome</keyword>
<proteinExistence type="predicted"/>
<gene>
    <name evidence="7" type="ORF">PLXY2_LOCUS4010</name>
</gene>
<keyword evidence="3" id="KW-0853">WD repeat</keyword>
<keyword evidence="5" id="KW-0648">Protein biosynthesis</keyword>
<dbReference type="AlphaFoldDB" id="A0A8S4DTK3"/>
<dbReference type="GO" id="GO:0022627">
    <property type="term" value="C:cytosolic small ribosomal subunit"/>
    <property type="evidence" value="ECO:0007669"/>
    <property type="project" value="TreeGrafter"/>
</dbReference>
<evidence type="ECO:0000256" key="5">
    <source>
        <dbReference type="ARBA" id="ARBA00022917"/>
    </source>
</evidence>
<comment type="caution">
    <text evidence="7">The sequence shown here is derived from an EMBL/GenBank/DDBJ whole genome shotgun (WGS) entry which is preliminary data.</text>
</comment>
<keyword evidence="4" id="KW-0677">Repeat</keyword>
<dbReference type="GO" id="GO:0003729">
    <property type="term" value="F:mRNA binding"/>
    <property type="evidence" value="ECO:0007669"/>
    <property type="project" value="TreeGrafter"/>
</dbReference>
<name>A0A8S4DTK3_PLUXY</name>
<dbReference type="Pfam" id="PF08662">
    <property type="entry name" value="eIF2A"/>
    <property type="match status" value="1"/>
</dbReference>
<dbReference type="GO" id="GO:0000049">
    <property type="term" value="F:tRNA binding"/>
    <property type="evidence" value="ECO:0007669"/>
    <property type="project" value="TreeGrafter"/>
</dbReference>
<reference evidence="7" key="1">
    <citation type="submission" date="2020-11" db="EMBL/GenBank/DDBJ databases">
        <authorList>
            <person name="Whiteford S."/>
        </authorList>
    </citation>
    <scope>NUCLEOTIDE SEQUENCE</scope>
</reference>
<comment type="function">
    <text evidence="1">Functions in the early steps of protein synthesis of a small number of specific mRNAs. Acts by directing the binding of methionyl-tRNAi to 40S ribosomal subunits. In contrast to the eIF-2 complex, it binds methionyl-tRNAi to 40S subunits in a codon-dependent manner, whereas the eIF-2 complex binds methionyl-tRNAi to 40S subunits in a GTP-dependent manner.</text>
</comment>
<feature type="domain" description="Translation initiation factor beta propellor-like" evidence="6">
    <location>
        <begin position="8"/>
        <end position="67"/>
    </location>
</feature>
<dbReference type="GO" id="GO:0043022">
    <property type="term" value="F:ribosome binding"/>
    <property type="evidence" value="ECO:0007669"/>
    <property type="project" value="TreeGrafter"/>
</dbReference>
<dbReference type="InterPro" id="IPR011387">
    <property type="entry name" value="TIF2A"/>
</dbReference>
<sequence>MLLNPPTHVILAGFGNIAAGQVSVWDARSPRRLGACAAPATTWLQWGPRAECFLTATTYPRLTTGNQTCLGTCRLRDAATSRSVLRRRTRLYSDIYVSQNRFRVLARETELPATSV</sequence>
<evidence type="ECO:0000256" key="3">
    <source>
        <dbReference type="ARBA" id="ARBA00022574"/>
    </source>
</evidence>
<evidence type="ECO:0000256" key="2">
    <source>
        <dbReference type="ARBA" id="ARBA00022540"/>
    </source>
</evidence>
<dbReference type="GO" id="GO:0003743">
    <property type="term" value="F:translation initiation factor activity"/>
    <property type="evidence" value="ECO:0007669"/>
    <property type="project" value="UniProtKB-KW"/>
</dbReference>
<evidence type="ECO:0000256" key="4">
    <source>
        <dbReference type="ARBA" id="ARBA00022737"/>
    </source>
</evidence>
<evidence type="ECO:0000259" key="6">
    <source>
        <dbReference type="Pfam" id="PF08662"/>
    </source>
</evidence>
<protein>
    <submittedName>
        <fullName evidence="7">(diamondback moth) hypothetical protein</fullName>
    </submittedName>
</protein>
<dbReference type="PANTHER" id="PTHR13227">
    <property type="entry name" value="EUKARYOTIC TRANSLATION INITIATION FACTOR 2A"/>
    <property type="match status" value="1"/>
</dbReference>
<dbReference type="InterPro" id="IPR013979">
    <property type="entry name" value="TIF_beta_prop-like"/>
</dbReference>